<evidence type="ECO:0000256" key="1">
    <source>
        <dbReference type="SAM" id="Coils"/>
    </source>
</evidence>
<protein>
    <submittedName>
        <fullName evidence="2">Uncharacterized protein</fullName>
    </submittedName>
</protein>
<reference evidence="2 3" key="1">
    <citation type="submission" date="2018-03" db="EMBL/GenBank/DDBJ databases">
        <title>Genomic Encyclopedia of Archaeal and Bacterial Type Strains, Phase II (KMG-II): from individual species to whole genera.</title>
        <authorList>
            <person name="Goeker M."/>
        </authorList>
    </citation>
    <scope>NUCLEOTIDE SEQUENCE [LARGE SCALE GENOMIC DNA]</scope>
    <source>
        <strain evidence="2 3">DSM 27929</strain>
    </source>
</reference>
<evidence type="ECO:0000313" key="2">
    <source>
        <dbReference type="EMBL" id="PRY90596.1"/>
    </source>
</evidence>
<evidence type="ECO:0000313" key="3">
    <source>
        <dbReference type="Proteomes" id="UP000238157"/>
    </source>
</evidence>
<comment type="caution">
    <text evidence="2">The sequence shown here is derived from an EMBL/GenBank/DDBJ whole genome shotgun (WGS) entry which is preliminary data.</text>
</comment>
<keyword evidence="3" id="KW-1185">Reference proteome</keyword>
<gene>
    <name evidence="2" type="ORF">CLW00_101260</name>
</gene>
<keyword evidence="1" id="KW-0175">Coiled coil</keyword>
<sequence length="280" mass="32583">MNKDQLLKVIESTIVSISASIPIAATFATGYTEYRNSLQERNVKEIIYTLFKSLKSLEERVDKEYLKSGDFKSLTMKVCLHGMDEIHEEKRKYLSYFLANSCVVENSKDLIKNSVLETLMRLSKFDLIVLNVLFEGVKGDFGEVIRGKKKFDLNFAFLIFEESYVTGLLPQYNELDIRITLHYLESIGVIENAISRTFNRNFSIDIDDYLRSKRLDEIMNRILELQSSLMTTNKKIELRELEKEQKELVGFNNQIEKNYNKPYIITSLGVKVLDYISMIE</sequence>
<proteinExistence type="predicted"/>
<dbReference type="AlphaFoldDB" id="A0A2T0WV76"/>
<dbReference type="OrthoDB" id="9844700at2"/>
<feature type="coiled-coil region" evidence="1">
    <location>
        <begin position="234"/>
        <end position="261"/>
    </location>
</feature>
<organism evidence="2 3">
    <name type="scientific">Mongoliibacter ruber</name>
    <dbReference type="NCBI Taxonomy" id="1750599"/>
    <lineage>
        <taxon>Bacteria</taxon>
        <taxon>Pseudomonadati</taxon>
        <taxon>Bacteroidota</taxon>
        <taxon>Cytophagia</taxon>
        <taxon>Cytophagales</taxon>
        <taxon>Cyclobacteriaceae</taxon>
        <taxon>Mongoliibacter</taxon>
    </lineage>
</organism>
<dbReference type="RefSeq" id="WP_106131836.1">
    <property type="nucleotide sequence ID" value="NZ_PVTR01000001.1"/>
</dbReference>
<name>A0A2T0WV76_9BACT</name>
<dbReference type="EMBL" id="PVTR01000001">
    <property type="protein sequence ID" value="PRY90596.1"/>
    <property type="molecule type" value="Genomic_DNA"/>
</dbReference>
<accession>A0A2T0WV76</accession>
<dbReference type="Proteomes" id="UP000238157">
    <property type="component" value="Unassembled WGS sequence"/>
</dbReference>